<accession>A0A165U110</accession>
<dbReference type="InterPro" id="IPR036249">
    <property type="entry name" value="Thioredoxin-like_sf"/>
</dbReference>
<dbReference type="Gene3D" id="3.40.30.10">
    <property type="entry name" value="Glutaredoxin"/>
    <property type="match status" value="1"/>
</dbReference>
<feature type="domain" description="GST N-terminal" evidence="1">
    <location>
        <begin position="9"/>
        <end position="100"/>
    </location>
</feature>
<organism evidence="2 3">
    <name type="scientific">Neolentinus lepideus HHB14362 ss-1</name>
    <dbReference type="NCBI Taxonomy" id="1314782"/>
    <lineage>
        <taxon>Eukaryota</taxon>
        <taxon>Fungi</taxon>
        <taxon>Dikarya</taxon>
        <taxon>Basidiomycota</taxon>
        <taxon>Agaricomycotina</taxon>
        <taxon>Agaricomycetes</taxon>
        <taxon>Gloeophyllales</taxon>
        <taxon>Gloeophyllaceae</taxon>
        <taxon>Neolentinus</taxon>
    </lineage>
</organism>
<gene>
    <name evidence="2" type="ORF">NEOLEDRAFT_145299</name>
</gene>
<dbReference type="CDD" id="cd03038">
    <property type="entry name" value="GST_N_etherase_LigE"/>
    <property type="match status" value="1"/>
</dbReference>
<dbReference type="SUPFAM" id="SSF47616">
    <property type="entry name" value="GST C-terminal domain-like"/>
    <property type="match status" value="1"/>
</dbReference>
<dbReference type="OrthoDB" id="4951845at2759"/>
<dbReference type="SUPFAM" id="SSF52833">
    <property type="entry name" value="Thioredoxin-like"/>
    <property type="match status" value="1"/>
</dbReference>
<evidence type="ECO:0000313" key="2">
    <source>
        <dbReference type="EMBL" id="KZT27480.1"/>
    </source>
</evidence>
<evidence type="ECO:0000313" key="3">
    <source>
        <dbReference type="Proteomes" id="UP000076761"/>
    </source>
</evidence>
<dbReference type="Gene3D" id="1.20.1050.10">
    <property type="match status" value="1"/>
</dbReference>
<proteinExistence type="predicted"/>
<keyword evidence="3" id="KW-1185">Reference proteome</keyword>
<dbReference type="EMBL" id="KV425562">
    <property type="protein sequence ID" value="KZT27480.1"/>
    <property type="molecule type" value="Genomic_DNA"/>
</dbReference>
<reference evidence="2 3" key="1">
    <citation type="journal article" date="2016" name="Mol. Biol. Evol.">
        <title>Comparative Genomics of Early-Diverging Mushroom-Forming Fungi Provides Insights into the Origins of Lignocellulose Decay Capabilities.</title>
        <authorList>
            <person name="Nagy L.G."/>
            <person name="Riley R."/>
            <person name="Tritt A."/>
            <person name="Adam C."/>
            <person name="Daum C."/>
            <person name="Floudas D."/>
            <person name="Sun H."/>
            <person name="Yadav J.S."/>
            <person name="Pangilinan J."/>
            <person name="Larsson K.H."/>
            <person name="Matsuura K."/>
            <person name="Barry K."/>
            <person name="Labutti K."/>
            <person name="Kuo R."/>
            <person name="Ohm R.A."/>
            <person name="Bhattacharya S.S."/>
            <person name="Shirouzu T."/>
            <person name="Yoshinaga Y."/>
            <person name="Martin F.M."/>
            <person name="Grigoriev I.V."/>
            <person name="Hibbett D.S."/>
        </authorList>
    </citation>
    <scope>NUCLEOTIDE SEQUENCE [LARGE SCALE GENOMIC DNA]</scope>
    <source>
        <strain evidence="2 3">HHB14362 ss-1</strain>
    </source>
</reference>
<dbReference type="Pfam" id="PF13409">
    <property type="entry name" value="GST_N_2"/>
    <property type="match status" value="1"/>
</dbReference>
<dbReference type="PANTHER" id="PTHR43968">
    <property type="match status" value="1"/>
</dbReference>
<dbReference type="PANTHER" id="PTHR43968:SF6">
    <property type="entry name" value="GLUTATHIONE S-TRANSFERASE OMEGA"/>
    <property type="match status" value="1"/>
</dbReference>
<dbReference type="GO" id="GO:0005737">
    <property type="term" value="C:cytoplasm"/>
    <property type="evidence" value="ECO:0007669"/>
    <property type="project" value="TreeGrafter"/>
</dbReference>
<sequence length="250" mass="27455">MSDIIIFYDIPSVNGTGWSPNTWKTRLALNFKGVPYKTVWVEYPDIEALSKEIGAAPTGVKGDGSPSYTLPTIYDPKTKKVISDSQDIAEYLDATYPSGPTLFPKGTLALQIAFQEAFTTTALGSLFPPLLQESITILNEKSAVYFRQTREATYGKKLEEFSPYGAGRNEHWAKVRAGFSTVAGWIKKSGGVFVLGDSPSYADLSVAAFLVWVRSVRGADSADYKAIQAWDDGFWGTYLALLDKYTKPDA</sequence>
<dbReference type="Pfam" id="PF22041">
    <property type="entry name" value="GST_C_7"/>
    <property type="match status" value="1"/>
</dbReference>
<dbReference type="PROSITE" id="PS50404">
    <property type="entry name" value="GST_NTER"/>
    <property type="match status" value="1"/>
</dbReference>
<evidence type="ECO:0000259" key="1">
    <source>
        <dbReference type="PROSITE" id="PS50404"/>
    </source>
</evidence>
<dbReference type="InterPro" id="IPR004045">
    <property type="entry name" value="Glutathione_S-Trfase_N"/>
</dbReference>
<dbReference type="InterPro" id="IPR050983">
    <property type="entry name" value="GST_Omega/HSP26"/>
</dbReference>
<dbReference type="STRING" id="1314782.A0A165U110"/>
<name>A0A165U110_9AGAM</name>
<dbReference type="InterPro" id="IPR054416">
    <property type="entry name" value="GST_UstS-like_C"/>
</dbReference>
<dbReference type="InterPro" id="IPR036282">
    <property type="entry name" value="Glutathione-S-Trfase_C_sf"/>
</dbReference>
<dbReference type="InParanoid" id="A0A165U110"/>
<dbReference type="Proteomes" id="UP000076761">
    <property type="component" value="Unassembled WGS sequence"/>
</dbReference>
<protein>
    <recommendedName>
        <fullName evidence="1">GST N-terminal domain-containing protein</fullName>
    </recommendedName>
</protein>
<dbReference type="AlphaFoldDB" id="A0A165U110"/>